<feature type="compositionally biased region" description="Acidic residues" evidence="1">
    <location>
        <begin position="1459"/>
        <end position="1469"/>
    </location>
</feature>
<organism evidence="2 3">
    <name type="scientific">Symbiodinium microadriaticum</name>
    <name type="common">Dinoflagellate</name>
    <name type="synonym">Zooxanthella microadriatica</name>
    <dbReference type="NCBI Taxonomy" id="2951"/>
    <lineage>
        <taxon>Eukaryota</taxon>
        <taxon>Sar</taxon>
        <taxon>Alveolata</taxon>
        <taxon>Dinophyceae</taxon>
        <taxon>Suessiales</taxon>
        <taxon>Symbiodiniaceae</taxon>
        <taxon>Symbiodinium</taxon>
    </lineage>
</organism>
<reference evidence="2 3" key="1">
    <citation type="submission" date="2016-02" db="EMBL/GenBank/DDBJ databases">
        <title>Genome analysis of coral dinoflagellate symbionts highlights evolutionary adaptations to a symbiotic lifestyle.</title>
        <authorList>
            <person name="Aranda M."/>
            <person name="Li Y."/>
            <person name="Liew Y.J."/>
            <person name="Baumgarten S."/>
            <person name="Simakov O."/>
            <person name="Wilson M."/>
            <person name="Piel J."/>
            <person name="Ashoor H."/>
            <person name="Bougouffa S."/>
            <person name="Bajic V.B."/>
            <person name="Ryu T."/>
            <person name="Ravasi T."/>
            <person name="Bayer T."/>
            <person name="Micklem G."/>
            <person name="Kim H."/>
            <person name="Bhak J."/>
            <person name="Lajeunesse T.C."/>
            <person name="Voolstra C.R."/>
        </authorList>
    </citation>
    <scope>NUCLEOTIDE SEQUENCE [LARGE SCALE GENOMIC DNA]</scope>
    <source>
        <strain evidence="2 3">CCMP2467</strain>
    </source>
</reference>
<name>A0A1Q9DE94_SYMMI</name>
<evidence type="ECO:0000256" key="1">
    <source>
        <dbReference type="SAM" id="MobiDB-lite"/>
    </source>
</evidence>
<comment type="caution">
    <text evidence="2">The sequence shown here is derived from an EMBL/GenBank/DDBJ whole genome shotgun (WGS) entry which is preliminary data.</text>
</comment>
<feature type="region of interest" description="Disordered" evidence="1">
    <location>
        <begin position="1421"/>
        <end position="1469"/>
    </location>
</feature>
<evidence type="ECO:0000313" key="3">
    <source>
        <dbReference type="Proteomes" id="UP000186817"/>
    </source>
</evidence>
<protein>
    <submittedName>
        <fullName evidence="2">Uncharacterized protein</fullName>
    </submittedName>
</protein>
<dbReference type="Proteomes" id="UP000186817">
    <property type="component" value="Unassembled WGS sequence"/>
</dbReference>
<gene>
    <name evidence="2" type="ORF">AK812_SmicGene24556</name>
</gene>
<keyword evidence="3" id="KW-1185">Reference proteome</keyword>
<sequence length="1469" mass="164192">MVRNEDIGTGRRLHKQFSLPERARATNQLNEISGFRLRNGHLESELSEFMILENRHEKTTGSPLNNDLLNTLLMQKSVGPLQQHLRLNVRSFNSFNEALEIVYRYTKSRHLTVPSGYAANGFFVMKIDWRMFLQSAFEKGVQKRRRRRNKHFNFRFQDTMPNARRLVNETMVQRKLSRSLVSELNWNKYITTVVHNDRKEVVELDCGLAACRFDHPDQRSNAIMSSLRMRMSSLGINTERNGPNNWMIETGWVTMTKAERLFLTKENWHVERRFLHYAFPCHQLIWLVQCSVVTVEDCAGNAPMDCWGIWIFLSLNEIIEWGMWAPPMAKPKWADACLAAPHSPTLMNTVRGVPAVRGQADFCCSQCGVNCYDPITTTEAPRVVVRRHYNTVVRCASFQFSPTPIGLLIYVAVQKPNAHYECFNGGDYDHEMWSAAHKRWCCYKYKEGCPKQVVDRNIYHHVTKIQKLHVPVPVQIIHNIPQVYHVPSPPKYVHVPVPGPKVHKVTINKDVPYPVKEPPQVITVKKPYTVKVPGHYVDVPVPSPPHIVNKYKYHYVTVHDYAASVGRALICMASAGSNGAARTSTWAAQDACTIVGSWHHHHVVTITGVQHLKHYDCHAGLSNWYHGWSHVKKSWCCDHHQLGCPGMAHGQWHAHTVCNWHGPDAVMDTEVVHTIMGHHAGHGGYDCDAGYSNWEHGWSYHKKTYCCEHEHKGCQPYHCHHHEEEHGTWSDDKRGRLLLRPLPNRLRRNHPAPCTLHGDTSTCKQRIGWSMEHTFDGKENACGLAYSAVQVECDVCRACTIQEAGCGDQGNAALGNWPWPRCRAWSPEKKVWCCQNEQKGCQNPDTPPDCDAGAGMVWKHLGSRASSHGKVFVSNHWTWQASHGVRFVVGNARAAFGRPLAQLGHGMVGAEEDVVPALPPSVDGHGCCSHEKVGCPGYHYAGAGGGGQTVVTTHTVVSGGGGGSFGGAYSFHGHPPSAAGSGMMWHWVVHTHGNLPFDCFAGITAGWSGGKKHFCCLHFDKGLKRSGFAHLQRFVGLSTFPSQLTEISVDYFNFSVVVLEALTGFALASPGGGGGGAGAGGFEEDAEASRTEERWAYVGAGQGTYRQTSQMDYVGHGPPFNFFQTGADEMVPAPDPCMTGTVGAMTVMQREACCAQGNVAFCATTTKAPVIIHDKPLGMCQVITTLGMTKGRNAENLSRGYGSWKTQWSHEHQRYCCYKFKEACVTKVQYRNHYKTITHVHHVTVPEKVVVPAPPPREINHIVKDPSPVIKIKTAGPPRVVKHYVTKKHYVPEPVPSPPTYRYKHVAVPVHVPGKVVHVPVPMPAKTIYKEVPVTKVQHVIQKRYYDCVAGFKNWHFGWSKTKKSWCCSHEQRGCPGTWQGDGLTKTIVTGVTQHIGHGHVHVIHHVHHYSTSSHDVDDLVGDDDASLPPEYRHGDTIVGGDDESLPPEYRHGDMGTYGDDDSVDSVEK</sequence>
<dbReference type="EMBL" id="LSRX01000577">
    <property type="protein sequence ID" value="OLP93534.1"/>
    <property type="molecule type" value="Genomic_DNA"/>
</dbReference>
<proteinExistence type="predicted"/>
<evidence type="ECO:0000313" key="2">
    <source>
        <dbReference type="EMBL" id="OLP93534.1"/>
    </source>
</evidence>
<accession>A0A1Q9DE94</accession>